<dbReference type="SUPFAM" id="SSF51197">
    <property type="entry name" value="Clavaminate synthase-like"/>
    <property type="match status" value="1"/>
</dbReference>
<dbReference type="AlphaFoldDB" id="A0A8S2ADP0"/>
<dbReference type="PROSITE" id="PS50011">
    <property type="entry name" value="PROTEIN_KINASE_DOM"/>
    <property type="match status" value="1"/>
</dbReference>
<feature type="binding site" evidence="11">
    <location>
        <position position="33"/>
    </location>
    <ligand>
        <name>ATP</name>
        <dbReference type="ChEBI" id="CHEBI:30616"/>
    </ligand>
</feature>
<reference evidence="14" key="1">
    <citation type="submission" date="2021-01" db="EMBL/GenBank/DDBJ databases">
        <authorList>
            <person name="Bezrukov I."/>
        </authorList>
    </citation>
    <scope>NUCLEOTIDE SEQUENCE</scope>
</reference>
<protein>
    <recommendedName>
        <fullName evidence="2">non-specific serine/threonine protein kinase</fullName>
        <ecNumber evidence="2">2.7.11.1</ecNumber>
    </recommendedName>
</protein>
<evidence type="ECO:0000256" key="3">
    <source>
        <dbReference type="ARBA" id="ARBA00022527"/>
    </source>
</evidence>
<dbReference type="PANTHER" id="PTHR43671">
    <property type="entry name" value="SERINE/THREONINE-PROTEIN KINASE NEK"/>
    <property type="match status" value="1"/>
</dbReference>
<dbReference type="InterPro" id="IPR011009">
    <property type="entry name" value="Kinase-like_dom_sf"/>
</dbReference>
<keyword evidence="3" id="KW-0723">Serine/threonine-protein kinase</keyword>
<dbReference type="EC" id="2.7.11.1" evidence="2"/>
<dbReference type="FunFam" id="1.10.510.10:FF:000788">
    <property type="entry name" value="Serine/threonine-protein kinase Nek3"/>
    <property type="match status" value="1"/>
</dbReference>
<evidence type="ECO:0000256" key="5">
    <source>
        <dbReference type="ARBA" id="ARBA00022741"/>
    </source>
</evidence>
<evidence type="ECO:0000313" key="15">
    <source>
        <dbReference type="Proteomes" id="UP000682877"/>
    </source>
</evidence>
<dbReference type="Pfam" id="PF00069">
    <property type="entry name" value="Pkinase"/>
    <property type="match status" value="1"/>
</dbReference>
<name>A0A8S2ADP0_ARAAE</name>
<gene>
    <name evidence="14" type="ORF">AARE701A_LOCUS14124</name>
</gene>
<dbReference type="InterPro" id="IPR000719">
    <property type="entry name" value="Prot_kinase_dom"/>
</dbReference>
<dbReference type="SUPFAM" id="SSF56112">
    <property type="entry name" value="Protein kinase-like (PK-like)"/>
    <property type="match status" value="1"/>
</dbReference>
<dbReference type="InterPro" id="IPR017441">
    <property type="entry name" value="Protein_kinase_ATP_BS"/>
</dbReference>
<evidence type="ECO:0000256" key="10">
    <source>
        <dbReference type="ARBA" id="ARBA00055766"/>
    </source>
</evidence>
<dbReference type="InterPro" id="IPR050660">
    <property type="entry name" value="NEK_Ser/Thr_kinase"/>
</dbReference>
<feature type="compositionally biased region" description="Basic and acidic residues" evidence="12">
    <location>
        <begin position="474"/>
        <end position="486"/>
    </location>
</feature>
<dbReference type="EMBL" id="LR999455">
    <property type="protein sequence ID" value="CAE6081884.1"/>
    <property type="molecule type" value="Genomic_DNA"/>
</dbReference>
<evidence type="ECO:0000256" key="11">
    <source>
        <dbReference type="PROSITE-ProRule" id="PRU10141"/>
    </source>
</evidence>
<comment type="similarity">
    <text evidence="1">Belongs to the protein kinase superfamily. NEK Ser/Thr protein kinase family. NIMA subfamily.</text>
</comment>
<feature type="region of interest" description="Disordered" evidence="12">
    <location>
        <begin position="454"/>
        <end position="486"/>
    </location>
</feature>
<comment type="catalytic activity">
    <reaction evidence="9">
        <text>L-seryl-[protein] + ATP = O-phospho-L-seryl-[protein] + ADP + H(+)</text>
        <dbReference type="Rhea" id="RHEA:17989"/>
        <dbReference type="Rhea" id="RHEA-COMP:9863"/>
        <dbReference type="Rhea" id="RHEA-COMP:11604"/>
        <dbReference type="ChEBI" id="CHEBI:15378"/>
        <dbReference type="ChEBI" id="CHEBI:29999"/>
        <dbReference type="ChEBI" id="CHEBI:30616"/>
        <dbReference type="ChEBI" id="CHEBI:83421"/>
        <dbReference type="ChEBI" id="CHEBI:456216"/>
        <dbReference type="EC" id="2.7.11.1"/>
    </reaction>
</comment>
<dbReference type="GO" id="GO:0005524">
    <property type="term" value="F:ATP binding"/>
    <property type="evidence" value="ECO:0007669"/>
    <property type="project" value="UniProtKB-UniRule"/>
</dbReference>
<evidence type="ECO:0000256" key="7">
    <source>
        <dbReference type="ARBA" id="ARBA00022840"/>
    </source>
</evidence>
<keyword evidence="7 11" id="KW-0067">ATP-binding</keyword>
<proteinExistence type="inferred from homology"/>
<dbReference type="FunFam" id="3.30.200.20:FF:000108">
    <property type="entry name" value="Serine/threonine-protein kinase Nek2"/>
    <property type="match status" value="1"/>
</dbReference>
<dbReference type="Gene3D" id="3.30.200.20">
    <property type="entry name" value="Phosphorylase Kinase, domain 1"/>
    <property type="match status" value="1"/>
</dbReference>
<sequence>MERYEVLEQIGKGSFGSALLVRHKQERKKYVLKKIRLARQSDRARLSAHQEMELISTVRNPFVVEYKDSWVEKGCYVCIVIGYCEGGDMTETIKRACGVHFPEEKLCQWLVQLLMALDYLHTNHILHRDVKCSNIFLTKEQDIRLGDFGLAKILTSDDLTSSVVGTPSYMCPELLADIPYGSKSDIWSLGCCMYEMAAHKPPFKASDVQTLITKIHKLIMDPIPAMYSGSFRGLIKSMLRKNPELRPSANELLNHPHLQPYISMVYLKLESPRRSTFPLQFSESCATVKEKRRSSFSNDRRLNPSASDTEAGSVSSSGKASYSPMFNGRKVSEVTTVGVVREEIVPQRQEGVKKQSGAARTPRVAGTSVKASGMLRRLETPSSTPRTVSKHEVMKVSNPTDMRRRASLPLVVENPYTYESDVTALCGLNSPDVSVNAPRFDKIAEFPEDVFQNQHRETASRAVARRSFSSPPRPHGEDNTNRSITKDKCTVQTRSVSEVKQRRFDTSSYQQRAEALEGLLEFSARLLQQERYDELGVLLKPFGAERVSSRETAIWLTKSFKEASVDDRNRCQWISRNVMDALGPTGPGLLCITGVLGSALLRRKLLPMARKLALLDPDKRIRILKEHHLGSDVPLKNPERDVSSFAMQLNYERTTCKSSLGKLWFDEAVAKLDLHQEDDEFTNLGGAFKELGFCMRELGLSIARLCDREIGGGLLEESLLESCTAKGRLIHYHSAADKYALREAERRNQSGKRVSSKRRVQNAAEQEGNHRNGAGLSGSHFNLWQQWHFDYGIFTVLTDPMFLSSYSYQECTLMSSHSYLQIYHPSKNKFYMVKTPQDSFIVQIGESADILSKGKLRSTLHCVCKPEKLDHISRETFVVFLQPKWTQTFSVSEYTMEHLRSDSLQRQLPDTDEVPRPDIQKIVTPLSSRLRDGMTFAEFSRETTKQYYGGSGLQSNR</sequence>
<dbReference type="PANTHER" id="PTHR43671:SF93">
    <property type="entry name" value="SERINE_THREONINE-PROTEIN KINASE NEK4"/>
    <property type="match status" value="1"/>
</dbReference>
<accession>A0A8S2ADP0</accession>
<keyword evidence="6" id="KW-0418">Kinase</keyword>
<dbReference type="Gene3D" id="2.60.120.330">
    <property type="entry name" value="B-lactam Antibiotic, Isopenicillin N Synthase, Chain"/>
    <property type="match status" value="1"/>
</dbReference>
<comment type="catalytic activity">
    <reaction evidence="8">
        <text>L-threonyl-[protein] + ATP = O-phospho-L-threonyl-[protein] + ADP + H(+)</text>
        <dbReference type="Rhea" id="RHEA:46608"/>
        <dbReference type="Rhea" id="RHEA-COMP:11060"/>
        <dbReference type="Rhea" id="RHEA-COMP:11605"/>
        <dbReference type="ChEBI" id="CHEBI:15378"/>
        <dbReference type="ChEBI" id="CHEBI:30013"/>
        <dbReference type="ChEBI" id="CHEBI:30616"/>
        <dbReference type="ChEBI" id="CHEBI:61977"/>
        <dbReference type="ChEBI" id="CHEBI:456216"/>
        <dbReference type="EC" id="2.7.11.1"/>
    </reaction>
</comment>
<dbReference type="Proteomes" id="UP000682877">
    <property type="component" value="Chromosome 5"/>
</dbReference>
<dbReference type="Gene3D" id="1.10.510.10">
    <property type="entry name" value="Transferase(Phosphotransferase) domain 1"/>
    <property type="match status" value="1"/>
</dbReference>
<comment type="function">
    <text evidence="10">May be involved in plant development processes.</text>
</comment>
<feature type="compositionally biased region" description="Low complexity" evidence="12">
    <location>
        <begin position="460"/>
        <end position="470"/>
    </location>
</feature>
<organism evidence="14 15">
    <name type="scientific">Arabidopsis arenosa</name>
    <name type="common">Sand rock-cress</name>
    <name type="synonym">Cardaminopsis arenosa</name>
    <dbReference type="NCBI Taxonomy" id="38785"/>
    <lineage>
        <taxon>Eukaryota</taxon>
        <taxon>Viridiplantae</taxon>
        <taxon>Streptophyta</taxon>
        <taxon>Embryophyta</taxon>
        <taxon>Tracheophyta</taxon>
        <taxon>Spermatophyta</taxon>
        <taxon>Magnoliopsida</taxon>
        <taxon>eudicotyledons</taxon>
        <taxon>Gunneridae</taxon>
        <taxon>Pentapetalae</taxon>
        <taxon>rosids</taxon>
        <taxon>malvids</taxon>
        <taxon>Brassicales</taxon>
        <taxon>Brassicaceae</taxon>
        <taxon>Camelineae</taxon>
        <taxon>Arabidopsis</taxon>
    </lineage>
</organism>
<feature type="region of interest" description="Disordered" evidence="12">
    <location>
        <begin position="745"/>
        <end position="773"/>
    </location>
</feature>
<evidence type="ECO:0000256" key="12">
    <source>
        <dbReference type="SAM" id="MobiDB-lite"/>
    </source>
</evidence>
<feature type="compositionally biased region" description="Low complexity" evidence="12">
    <location>
        <begin position="311"/>
        <end position="322"/>
    </location>
</feature>
<evidence type="ECO:0000256" key="1">
    <source>
        <dbReference type="ARBA" id="ARBA00010886"/>
    </source>
</evidence>
<evidence type="ECO:0000256" key="9">
    <source>
        <dbReference type="ARBA" id="ARBA00048679"/>
    </source>
</evidence>
<keyword evidence="5 11" id="KW-0547">Nucleotide-binding</keyword>
<dbReference type="PROSITE" id="PS00107">
    <property type="entry name" value="PROTEIN_KINASE_ATP"/>
    <property type="match status" value="1"/>
</dbReference>
<keyword evidence="4" id="KW-0808">Transferase</keyword>
<feature type="region of interest" description="Disordered" evidence="12">
    <location>
        <begin position="377"/>
        <end position="396"/>
    </location>
</feature>
<evidence type="ECO:0000313" key="14">
    <source>
        <dbReference type="EMBL" id="CAE6081884.1"/>
    </source>
</evidence>
<feature type="domain" description="Protein kinase" evidence="13">
    <location>
        <begin position="4"/>
        <end position="258"/>
    </location>
</feature>
<evidence type="ECO:0000256" key="4">
    <source>
        <dbReference type="ARBA" id="ARBA00022679"/>
    </source>
</evidence>
<keyword evidence="15" id="KW-1185">Reference proteome</keyword>
<evidence type="ECO:0000256" key="6">
    <source>
        <dbReference type="ARBA" id="ARBA00022777"/>
    </source>
</evidence>
<dbReference type="InterPro" id="IPR027443">
    <property type="entry name" value="IPNS-like_sf"/>
</dbReference>
<evidence type="ECO:0000259" key="13">
    <source>
        <dbReference type="PROSITE" id="PS50011"/>
    </source>
</evidence>
<feature type="region of interest" description="Disordered" evidence="12">
    <location>
        <begin position="290"/>
        <end position="322"/>
    </location>
</feature>
<dbReference type="InterPro" id="IPR008271">
    <property type="entry name" value="Ser/Thr_kinase_AS"/>
</dbReference>
<dbReference type="SMART" id="SM00220">
    <property type="entry name" value="S_TKc"/>
    <property type="match status" value="1"/>
</dbReference>
<dbReference type="CDD" id="cd08215">
    <property type="entry name" value="STKc_Nek"/>
    <property type="match status" value="1"/>
</dbReference>
<dbReference type="GO" id="GO:0004674">
    <property type="term" value="F:protein serine/threonine kinase activity"/>
    <property type="evidence" value="ECO:0007669"/>
    <property type="project" value="UniProtKB-KW"/>
</dbReference>
<dbReference type="PROSITE" id="PS00108">
    <property type="entry name" value="PROTEIN_KINASE_ST"/>
    <property type="match status" value="1"/>
</dbReference>
<evidence type="ECO:0000256" key="2">
    <source>
        <dbReference type="ARBA" id="ARBA00012513"/>
    </source>
</evidence>
<evidence type="ECO:0000256" key="8">
    <source>
        <dbReference type="ARBA" id="ARBA00047899"/>
    </source>
</evidence>